<dbReference type="OrthoDB" id="5295305at2"/>
<dbReference type="AlphaFoldDB" id="A0A3E1RHY2"/>
<keyword evidence="1 4" id="KW-0808">Transferase</keyword>
<evidence type="ECO:0000313" key="4">
    <source>
        <dbReference type="EMBL" id="RFO98220.1"/>
    </source>
</evidence>
<dbReference type="InterPro" id="IPR016181">
    <property type="entry name" value="Acyl_CoA_acyltransferase"/>
</dbReference>
<proteinExistence type="predicted"/>
<dbReference type="GO" id="GO:0008080">
    <property type="term" value="F:N-acetyltransferase activity"/>
    <property type="evidence" value="ECO:0007669"/>
    <property type="project" value="TreeGrafter"/>
</dbReference>
<keyword evidence="2" id="KW-0012">Acyltransferase</keyword>
<dbReference type="RefSeq" id="WP_117174926.1">
    <property type="nucleotide sequence ID" value="NZ_QFZK01000002.1"/>
</dbReference>
<evidence type="ECO:0000259" key="3">
    <source>
        <dbReference type="PROSITE" id="PS51186"/>
    </source>
</evidence>
<dbReference type="SUPFAM" id="SSF55729">
    <property type="entry name" value="Acyl-CoA N-acyltransferases (Nat)"/>
    <property type="match status" value="1"/>
</dbReference>
<dbReference type="Proteomes" id="UP000260665">
    <property type="component" value="Unassembled WGS sequence"/>
</dbReference>
<dbReference type="EMBL" id="QFZK01000002">
    <property type="protein sequence ID" value="RFO98220.1"/>
    <property type="molecule type" value="Genomic_DNA"/>
</dbReference>
<accession>A0A3E1RHY2</accession>
<dbReference type="Gene3D" id="3.40.630.30">
    <property type="match status" value="1"/>
</dbReference>
<feature type="domain" description="N-acetyltransferase" evidence="3">
    <location>
        <begin position="2"/>
        <end position="147"/>
    </location>
</feature>
<organism evidence="4 5">
    <name type="scientific">Rhodoferax lacus</name>
    <dbReference type="NCBI Taxonomy" id="2184758"/>
    <lineage>
        <taxon>Bacteria</taxon>
        <taxon>Pseudomonadati</taxon>
        <taxon>Pseudomonadota</taxon>
        <taxon>Betaproteobacteria</taxon>
        <taxon>Burkholderiales</taxon>
        <taxon>Comamonadaceae</taxon>
        <taxon>Rhodoferax</taxon>
    </lineage>
</organism>
<dbReference type="Pfam" id="PF00583">
    <property type="entry name" value="Acetyltransf_1"/>
    <property type="match status" value="1"/>
</dbReference>
<name>A0A3E1RHY2_9BURK</name>
<sequence length="147" mass="16643">MLTIRPPEPSDRAAWDSLYQGYADFYQVVQTPEMRERVWGWLQDPAHECQCLMAFDAEGKALGLAHFRAFARPLSASTGGFLDDLFVDPAARGSQAGTQLIAAVRAHAEKHHWSVVRWITADNNYRARSAYDKIATRTAWITYDIKL</sequence>
<dbReference type="InterPro" id="IPR051016">
    <property type="entry name" value="Diverse_Substrate_AcTransf"/>
</dbReference>
<dbReference type="InterPro" id="IPR000182">
    <property type="entry name" value="GNAT_dom"/>
</dbReference>
<dbReference type="PANTHER" id="PTHR10545">
    <property type="entry name" value="DIAMINE N-ACETYLTRANSFERASE"/>
    <property type="match status" value="1"/>
</dbReference>
<evidence type="ECO:0000256" key="1">
    <source>
        <dbReference type="ARBA" id="ARBA00022679"/>
    </source>
</evidence>
<gene>
    <name evidence="4" type="ORF">DIC66_05770</name>
</gene>
<comment type="caution">
    <text evidence="4">The sequence shown here is derived from an EMBL/GenBank/DDBJ whole genome shotgun (WGS) entry which is preliminary data.</text>
</comment>
<evidence type="ECO:0000256" key="2">
    <source>
        <dbReference type="ARBA" id="ARBA00023315"/>
    </source>
</evidence>
<dbReference type="PANTHER" id="PTHR10545:SF42">
    <property type="entry name" value="ACETYLTRANSFERASE"/>
    <property type="match status" value="1"/>
</dbReference>
<dbReference type="PROSITE" id="PS51186">
    <property type="entry name" value="GNAT"/>
    <property type="match status" value="1"/>
</dbReference>
<protein>
    <submittedName>
        <fullName evidence="4">GNAT family N-acetyltransferase</fullName>
    </submittedName>
</protein>
<evidence type="ECO:0000313" key="5">
    <source>
        <dbReference type="Proteomes" id="UP000260665"/>
    </source>
</evidence>
<keyword evidence="5" id="KW-1185">Reference proteome</keyword>
<dbReference type="CDD" id="cd04301">
    <property type="entry name" value="NAT_SF"/>
    <property type="match status" value="1"/>
</dbReference>
<reference evidence="4 5" key="1">
    <citation type="submission" date="2018-05" db="EMBL/GenBank/DDBJ databases">
        <title>Rhodoferax soyangensis sp.nov., isolated from an oligotrophic freshwater lake.</title>
        <authorList>
            <person name="Park M."/>
        </authorList>
    </citation>
    <scope>NUCLEOTIDE SEQUENCE [LARGE SCALE GENOMIC DNA]</scope>
    <source>
        <strain evidence="4 5">IMCC26218</strain>
    </source>
</reference>